<accession>A0ABT3IQU9</accession>
<organism evidence="2 3">
    <name type="scientific">Chitinophaga nivalis</name>
    <dbReference type="NCBI Taxonomy" id="2991709"/>
    <lineage>
        <taxon>Bacteria</taxon>
        <taxon>Pseudomonadati</taxon>
        <taxon>Bacteroidota</taxon>
        <taxon>Chitinophagia</taxon>
        <taxon>Chitinophagales</taxon>
        <taxon>Chitinophagaceae</taxon>
        <taxon>Chitinophaga</taxon>
    </lineage>
</organism>
<dbReference type="InterPro" id="IPR035992">
    <property type="entry name" value="Ricin_B-like_lectins"/>
</dbReference>
<sequence length="420" mass="45332">MNHLLKMLLCVAVLGNFAVVQSCKKEDKPMPVANTEIDASTLAKIKSQGFSTKDAQKVAGGYVVEGDIFLSEEILNQRIASPVMKVAHAEQYRTANVITGLPRTITISVSGLPQIYSTATDAAIARYNALGLQLSFSRVASGGQVEIRHSSLGAGVLYRSAGFPDSNGNPASPILLNADANALGSNPNHDYLATVIAHEIGHTIGFRHTDYYNISISCGIGGNEGPTTAGVVQIDGSPATAEANSWMLACIGAGVNRTFNGNDASALDYLYGSRVLNPLPDGLYKLVNKNSGKVLDVSGISLDNGAKVWQYGWLNGNNQKWYLTYLGSGYYRVMALHSGKVLDVTSASQEPTALIHQWEWLNGLSQQWRLLRNADGTYALVNRNSGKVVDVSDLSMNDTAPVWQYGWWGGANQRWYIEKL</sequence>
<keyword evidence="2" id="KW-0378">Hydrolase</keyword>
<comment type="caution">
    <text evidence="2">The sequence shown here is derived from an EMBL/GenBank/DDBJ whole genome shotgun (WGS) entry which is preliminary data.</text>
</comment>
<reference evidence="2 3" key="1">
    <citation type="submission" date="2022-10" db="EMBL/GenBank/DDBJ databases">
        <title>Chitinophaga nivalis PC15 sp. nov., isolated from Pyeongchang county, South Korea.</title>
        <authorList>
            <person name="Trinh H.N."/>
        </authorList>
    </citation>
    <scope>NUCLEOTIDE SEQUENCE [LARGE SCALE GENOMIC DNA]</scope>
    <source>
        <strain evidence="2 3">PC14</strain>
    </source>
</reference>
<dbReference type="PROSITE" id="PS50231">
    <property type="entry name" value="RICIN_B_LECTIN"/>
    <property type="match status" value="1"/>
</dbReference>
<evidence type="ECO:0000259" key="1">
    <source>
        <dbReference type="SMART" id="SM00458"/>
    </source>
</evidence>
<dbReference type="RefSeq" id="WP_264733165.1">
    <property type="nucleotide sequence ID" value="NZ_JAPDNR010000001.1"/>
</dbReference>
<feature type="domain" description="Ricin B lectin" evidence="1">
    <location>
        <begin position="281"/>
        <end position="418"/>
    </location>
</feature>
<dbReference type="Gene3D" id="3.40.390.10">
    <property type="entry name" value="Collagenase (Catalytic Domain)"/>
    <property type="match status" value="1"/>
</dbReference>
<dbReference type="Pfam" id="PF12388">
    <property type="entry name" value="Peptidase_M57"/>
    <property type="match status" value="1"/>
</dbReference>
<keyword evidence="2" id="KW-0482">Metalloprotease</keyword>
<evidence type="ECO:0000313" key="2">
    <source>
        <dbReference type="EMBL" id="MCW3486349.1"/>
    </source>
</evidence>
<dbReference type="InterPro" id="IPR024653">
    <property type="entry name" value="Peptidase_M10/M27/M57"/>
</dbReference>
<evidence type="ECO:0000313" key="3">
    <source>
        <dbReference type="Proteomes" id="UP001207742"/>
    </source>
</evidence>
<protein>
    <submittedName>
        <fullName evidence="2">M57 family metalloprotease</fullName>
    </submittedName>
</protein>
<dbReference type="InterPro" id="IPR024079">
    <property type="entry name" value="MetalloPept_cat_dom_sf"/>
</dbReference>
<proteinExistence type="predicted"/>
<dbReference type="SUPFAM" id="SSF55486">
    <property type="entry name" value="Metalloproteases ('zincins'), catalytic domain"/>
    <property type="match status" value="1"/>
</dbReference>
<dbReference type="SUPFAM" id="SSF50370">
    <property type="entry name" value="Ricin B-like lectins"/>
    <property type="match status" value="1"/>
</dbReference>
<dbReference type="InterPro" id="IPR000772">
    <property type="entry name" value="Ricin_B_lectin"/>
</dbReference>
<dbReference type="Proteomes" id="UP001207742">
    <property type="component" value="Unassembled WGS sequence"/>
</dbReference>
<gene>
    <name evidence="2" type="ORF">OL497_20780</name>
</gene>
<keyword evidence="3" id="KW-1185">Reference proteome</keyword>
<dbReference type="Pfam" id="PF14200">
    <property type="entry name" value="RicinB_lectin_2"/>
    <property type="match status" value="2"/>
</dbReference>
<dbReference type="GO" id="GO:0008237">
    <property type="term" value="F:metallopeptidase activity"/>
    <property type="evidence" value="ECO:0007669"/>
    <property type="project" value="UniProtKB-KW"/>
</dbReference>
<name>A0ABT3IQU9_9BACT</name>
<dbReference type="EMBL" id="JAPDNS010000002">
    <property type="protein sequence ID" value="MCW3486349.1"/>
    <property type="molecule type" value="Genomic_DNA"/>
</dbReference>
<dbReference type="Gene3D" id="2.80.10.50">
    <property type="match status" value="3"/>
</dbReference>
<dbReference type="SMART" id="SM00458">
    <property type="entry name" value="RICIN"/>
    <property type="match status" value="1"/>
</dbReference>
<keyword evidence="2" id="KW-0645">Protease</keyword>
<dbReference type="CDD" id="cd00161">
    <property type="entry name" value="beta-trefoil_Ricin-like"/>
    <property type="match status" value="1"/>
</dbReference>
<dbReference type="PROSITE" id="PS51257">
    <property type="entry name" value="PROKAR_LIPOPROTEIN"/>
    <property type="match status" value="1"/>
</dbReference>